<proteinExistence type="predicted"/>
<protein>
    <submittedName>
        <fullName evidence="1">Uncharacterized protein</fullName>
    </submittedName>
</protein>
<sequence length="511" mass="56111">MPSNLTPSSQQRHSVPDNQWIDPPILASGDSYSKESMNLPVLDTSLDQVSENDYDQFSTPLDLEVVASITRLIEEILDSQYAVQNQMGDAAGDPTLDILPVASDLDYQDSRSSVSLPAEPLLASMTPVNQDSYHTVHGAIEDSFHPPGINPSPHIPMGAFSGAWRRDDERALMGHAGPSRSDKQYYDHTQPLNEQGMALQQITAGSLSGGLFPSESYPSTYRQATQLPHTMGTAYSVPPQQRLDVTGDSFYPQISEPTYPIDKWDAIPAHGNRMPSLISQSEIGYEHLQQGVSYHRTRTAQAVTGGSNNHHPTASFTLEREEKRSQLISINDGYDIGSGPSNGHVEQPINDPQTYDGRGSEQPAFKRGEDIGRAGSMSRKRQYENSGTESESAESSRKIKRAKGTKSESTDLVPNFRDMEEAAGAPVPRQLKPKVPKMMKAYSHAIVKLETPDSKGKGRKWHFVPTGSSESEEAASKAFGSGQQSISMDNVRVETGRPDLSKPKRTRRCEK</sequence>
<evidence type="ECO:0000313" key="1">
    <source>
        <dbReference type="EMBL" id="KAH9478198.1"/>
    </source>
</evidence>
<reference evidence="1" key="1">
    <citation type="submission" date="2021-10" db="EMBL/GenBank/DDBJ databases">
        <title>Psilocybe cubensis genome.</title>
        <authorList>
            <person name="Mckernan K.J."/>
            <person name="Crawford S."/>
            <person name="Trippe A."/>
            <person name="Kane L.T."/>
            <person name="Mclaughlin S."/>
        </authorList>
    </citation>
    <scope>NUCLEOTIDE SEQUENCE</scope>
    <source>
        <strain evidence="1">MGC-MH-2018</strain>
    </source>
</reference>
<organism evidence="1 2">
    <name type="scientific">Psilocybe cubensis</name>
    <name type="common">Psychedelic mushroom</name>
    <name type="synonym">Stropharia cubensis</name>
    <dbReference type="NCBI Taxonomy" id="181762"/>
    <lineage>
        <taxon>Eukaryota</taxon>
        <taxon>Fungi</taxon>
        <taxon>Dikarya</taxon>
        <taxon>Basidiomycota</taxon>
        <taxon>Agaricomycotina</taxon>
        <taxon>Agaricomycetes</taxon>
        <taxon>Agaricomycetidae</taxon>
        <taxon>Agaricales</taxon>
        <taxon>Agaricineae</taxon>
        <taxon>Strophariaceae</taxon>
        <taxon>Psilocybe</taxon>
    </lineage>
</organism>
<evidence type="ECO:0000313" key="2">
    <source>
        <dbReference type="Proteomes" id="UP000664032"/>
    </source>
</evidence>
<comment type="caution">
    <text evidence="1">The sequence shown here is derived from an EMBL/GenBank/DDBJ whole genome shotgun (WGS) entry which is preliminary data.</text>
</comment>
<name>A0ACB8GRP0_PSICU</name>
<gene>
    <name evidence="1" type="ORF">JR316_0008651</name>
</gene>
<accession>A0ACB8GRP0</accession>
<keyword evidence="2" id="KW-1185">Reference proteome</keyword>
<dbReference type="EMBL" id="JAFIQS020000008">
    <property type="protein sequence ID" value="KAH9478198.1"/>
    <property type="molecule type" value="Genomic_DNA"/>
</dbReference>
<dbReference type="Proteomes" id="UP000664032">
    <property type="component" value="Unassembled WGS sequence"/>
</dbReference>